<gene>
    <name evidence="1" type="ORF">RR46_03150</name>
</gene>
<protein>
    <submittedName>
        <fullName evidence="1">Uncharacterized protein</fullName>
    </submittedName>
</protein>
<evidence type="ECO:0000313" key="1">
    <source>
        <dbReference type="EMBL" id="KPJ01378.1"/>
    </source>
</evidence>
<dbReference type="AlphaFoldDB" id="A0A194Q773"/>
<accession>A0A194Q773</accession>
<sequence length="66" mass="7468">MALKEYCEMQNVDNTVPRHSPHGAPAVATSSPFNTSLHLQKSSCEHDAHTHRAVNSFRQRYNTLFT</sequence>
<evidence type="ECO:0000313" key="2">
    <source>
        <dbReference type="Proteomes" id="UP000053268"/>
    </source>
</evidence>
<dbReference type="EMBL" id="KQ459337">
    <property type="protein sequence ID" value="KPJ01378.1"/>
    <property type="molecule type" value="Genomic_DNA"/>
</dbReference>
<keyword evidence="2" id="KW-1185">Reference proteome</keyword>
<organism evidence="1 2">
    <name type="scientific">Papilio xuthus</name>
    <name type="common">Asian swallowtail butterfly</name>
    <dbReference type="NCBI Taxonomy" id="66420"/>
    <lineage>
        <taxon>Eukaryota</taxon>
        <taxon>Metazoa</taxon>
        <taxon>Ecdysozoa</taxon>
        <taxon>Arthropoda</taxon>
        <taxon>Hexapoda</taxon>
        <taxon>Insecta</taxon>
        <taxon>Pterygota</taxon>
        <taxon>Neoptera</taxon>
        <taxon>Endopterygota</taxon>
        <taxon>Lepidoptera</taxon>
        <taxon>Glossata</taxon>
        <taxon>Ditrysia</taxon>
        <taxon>Papilionoidea</taxon>
        <taxon>Papilionidae</taxon>
        <taxon>Papilioninae</taxon>
        <taxon>Papilio</taxon>
    </lineage>
</organism>
<proteinExistence type="predicted"/>
<reference evidence="1 2" key="1">
    <citation type="journal article" date="2015" name="Nat. Commun.">
        <title>Outbred genome sequencing and CRISPR/Cas9 gene editing in butterflies.</title>
        <authorList>
            <person name="Li X."/>
            <person name="Fan D."/>
            <person name="Zhang W."/>
            <person name="Liu G."/>
            <person name="Zhang L."/>
            <person name="Zhao L."/>
            <person name="Fang X."/>
            <person name="Chen L."/>
            <person name="Dong Y."/>
            <person name="Chen Y."/>
            <person name="Ding Y."/>
            <person name="Zhao R."/>
            <person name="Feng M."/>
            <person name="Zhu Y."/>
            <person name="Feng Y."/>
            <person name="Jiang X."/>
            <person name="Zhu D."/>
            <person name="Xiang H."/>
            <person name="Feng X."/>
            <person name="Li S."/>
            <person name="Wang J."/>
            <person name="Zhang G."/>
            <person name="Kronforst M.R."/>
            <person name="Wang W."/>
        </authorList>
    </citation>
    <scope>NUCLEOTIDE SEQUENCE [LARGE SCALE GENOMIC DNA]</scope>
    <source>
        <strain evidence="1">Ya'a_city_454_Px</strain>
        <tissue evidence="1">Whole body</tissue>
    </source>
</reference>
<dbReference type="Proteomes" id="UP000053268">
    <property type="component" value="Unassembled WGS sequence"/>
</dbReference>
<name>A0A194Q773_PAPXU</name>